<keyword evidence="7" id="KW-0472">Membrane</keyword>
<dbReference type="GO" id="GO:0005886">
    <property type="term" value="C:plasma membrane"/>
    <property type="evidence" value="ECO:0007669"/>
    <property type="project" value="UniProtKB-SubCell"/>
</dbReference>
<evidence type="ECO:0000313" key="12">
    <source>
        <dbReference type="EMBL" id="OXG21346.1"/>
    </source>
</evidence>
<evidence type="ECO:0000256" key="8">
    <source>
        <dbReference type="ARBA" id="ARBA00049119"/>
    </source>
</evidence>
<dbReference type="InterPro" id="IPR003663">
    <property type="entry name" value="Sugar/inositol_transpt"/>
</dbReference>
<feature type="region of interest" description="Disordered" evidence="10">
    <location>
        <begin position="35"/>
        <end position="56"/>
    </location>
</feature>
<dbReference type="OrthoDB" id="6339427at2759"/>
<dbReference type="GO" id="GO:0005365">
    <property type="term" value="F:myo-inositol transmembrane transporter activity"/>
    <property type="evidence" value="ECO:0007669"/>
    <property type="project" value="UniProtKB-ARBA"/>
</dbReference>
<evidence type="ECO:0000256" key="6">
    <source>
        <dbReference type="ARBA" id="ARBA00022989"/>
    </source>
</evidence>
<evidence type="ECO:0000256" key="7">
    <source>
        <dbReference type="ARBA" id="ARBA00023136"/>
    </source>
</evidence>
<organism evidence="12 13">
    <name type="scientific">Cryptococcus neoformans Tu259-1</name>
    <dbReference type="NCBI Taxonomy" id="1230072"/>
    <lineage>
        <taxon>Eukaryota</taxon>
        <taxon>Fungi</taxon>
        <taxon>Dikarya</taxon>
        <taxon>Basidiomycota</taxon>
        <taxon>Agaricomycotina</taxon>
        <taxon>Tremellomycetes</taxon>
        <taxon>Tremellales</taxon>
        <taxon>Cryptococcaceae</taxon>
        <taxon>Cryptococcus</taxon>
        <taxon>Cryptococcus neoformans species complex</taxon>
    </lineage>
</organism>
<sequence>MEPFVLHDIQRLLHKRFIMSATHIENRDNSFLENKGIDHIGRPENNNGSQEPPSPSGFGGHLIDENLVRVEGEDKVTWYLCFLISASAIAGFLFGYDTGVVGVALPLVGTDLGGSALNSSQQEIITAGTTIGAIFGSAILGGWGDRLGRKGAILVSDVFFTIGAVIIASSYSVPQIIVGRIILGIGVGGAAVIAPLFITETAPTAVRGRCIGVNAFFIPFGQVVSDAIGAGVQNMHNGWRLLFALGAVPSLLQLLLFHYLPESPRILILKGDTEGARTVFQRIYPTATSEMIEYKFRVAHEYIAATTALQSGTTFWERVKKVLKTGSYRRSIIAVSALQAAGQLTGFNTLLYYAGTLFGLLGLSNPALGGLIPAGTNAVFVLIGMSLVDKVGRRGLLLIGVPIMLLGHVWNIVSFYYMCKPTGGFLDTSYSYDTTDVGIVIGGIVFFVVGYGLTYSHLVWYQAEYLTLEVRSMGSGIATTVCWIANLVVSVSYLSELETMTPSGTYGFYFGISVIGFVFLVFCLPETKQLSIDETSLLFEDDWGVKRSAQMRKERRETRKRLQDAELGEAATAHLEARQQKSTSVSPAELSKFMAGLKGGKRTPSASV</sequence>
<comment type="catalytic activity">
    <reaction evidence="8">
        <text>myo-inositol(out) + H(+)(out) = myo-inositol(in) + H(+)(in)</text>
        <dbReference type="Rhea" id="RHEA:60364"/>
        <dbReference type="ChEBI" id="CHEBI:15378"/>
        <dbReference type="ChEBI" id="CHEBI:17268"/>
    </reaction>
</comment>
<keyword evidence="6" id="KW-1133">Transmembrane helix</keyword>
<accession>A0A854QDV5</accession>
<keyword evidence="5" id="KW-0812">Transmembrane</keyword>
<comment type="similarity">
    <text evidence="2 9">Belongs to the major facilitator superfamily. Sugar transporter (TC 2.A.1.1) family.</text>
</comment>
<dbReference type="PROSITE" id="PS00217">
    <property type="entry name" value="SUGAR_TRANSPORT_2"/>
    <property type="match status" value="1"/>
</dbReference>
<dbReference type="PANTHER" id="PTHR48020">
    <property type="entry name" value="PROTON MYO-INOSITOL COTRANSPORTER"/>
    <property type="match status" value="1"/>
</dbReference>
<dbReference type="Pfam" id="PF00083">
    <property type="entry name" value="Sugar_tr"/>
    <property type="match status" value="1"/>
</dbReference>
<proteinExistence type="inferred from homology"/>
<dbReference type="PROSITE" id="PS50850">
    <property type="entry name" value="MFS"/>
    <property type="match status" value="1"/>
</dbReference>
<evidence type="ECO:0000313" key="13">
    <source>
        <dbReference type="Proteomes" id="UP000199727"/>
    </source>
</evidence>
<gene>
    <name evidence="12" type="ORF">C361_03564</name>
</gene>
<dbReference type="InterPro" id="IPR020846">
    <property type="entry name" value="MFS_dom"/>
</dbReference>
<comment type="caution">
    <text evidence="12">The sequence shown here is derived from an EMBL/GenBank/DDBJ whole genome shotgun (WGS) entry which is preliminary data.</text>
</comment>
<dbReference type="AlphaFoldDB" id="A0A854QDV5"/>
<dbReference type="SUPFAM" id="SSF103473">
    <property type="entry name" value="MFS general substrate transporter"/>
    <property type="match status" value="1"/>
</dbReference>
<evidence type="ECO:0000256" key="5">
    <source>
        <dbReference type="ARBA" id="ARBA00022692"/>
    </source>
</evidence>
<reference evidence="12 13" key="1">
    <citation type="submission" date="2017-06" db="EMBL/GenBank/DDBJ databases">
        <title>Global population genomics of the pathogenic fungus Cryptococcus neoformans var. grubii.</title>
        <authorList>
            <person name="Cuomo C."/>
            <person name="Litvintseva A."/>
            <person name="Chen Y."/>
            <person name="Young S."/>
            <person name="Zeng Q."/>
            <person name="Chapman S."/>
            <person name="Gujja S."/>
            <person name="Saif S."/>
            <person name="Birren B."/>
        </authorList>
    </citation>
    <scope>NUCLEOTIDE SEQUENCE [LARGE SCALE GENOMIC DNA]</scope>
    <source>
        <strain evidence="12 13">Tu259-1</strain>
    </source>
</reference>
<evidence type="ECO:0000256" key="10">
    <source>
        <dbReference type="SAM" id="MobiDB-lite"/>
    </source>
</evidence>
<feature type="domain" description="Major facilitator superfamily (MFS) profile" evidence="11">
    <location>
        <begin position="83"/>
        <end position="528"/>
    </location>
</feature>
<dbReference type="EMBL" id="AMKT01000043">
    <property type="protein sequence ID" value="OXG21346.1"/>
    <property type="molecule type" value="Genomic_DNA"/>
</dbReference>
<dbReference type="InterPro" id="IPR005828">
    <property type="entry name" value="MFS_sugar_transport-like"/>
</dbReference>
<dbReference type="NCBIfam" id="TIGR00879">
    <property type="entry name" value="SP"/>
    <property type="match status" value="1"/>
</dbReference>
<evidence type="ECO:0000256" key="1">
    <source>
        <dbReference type="ARBA" id="ARBA00004651"/>
    </source>
</evidence>
<evidence type="ECO:0000256" key="9">
    <source>
        <dbReference type="RuleBase" id="RU003346"/>
    </source>
</evidence>
<evidence type="ECO:0000256" key="4">
    <source>
        <dbReference type="ARBA" id="ARBA00022475"/>
    </source>
</evidence>
<evidence type="ECO:0000256" key="2">
    <source>
        <dbReference type="ARBA" id="ARBA00010992"/>
    </source>
</evidence>
<dbReference type="PRINTS" id="PR00171">
    <property type="entry name" value="SUGRTRNSPORT"/>
</dbReference>
<evidence type="ECO:0000256" key="3">
    <source>
        <dbReference type="ARBA" id="ARBA00022448"/>
    </source>
</evidence>
<dbReference type="GO" id="GO:1904679">
    <property type="term" value="P:myo-inositol import across plasma membrane"/>
    <property type="evidence" value="ECO:0007669"/>
    <property type="project" value="UniProtKB-ARBA"/>
</dbReference>
<dbReference type="Proteomes" id="UP000199727">
    <property type="component" value="Unassembled WGS sequence"/>
</dbReference>
<keyword evidence="4" id="KW-1003">Cell membrane</keyword>
<dbReference type="InterPro" id="IPR036259">
    <property type="entry name" value="MFS_trans_sf"/>
</dbReference>
<protein>
    <submittedName>
        <fullName evidence="12">MFS transporter, SP family, solute carrier family 2 (Myo-inositol transporter), member 13</fullName>
    </submittedName>
</protein>
<keyword evidence="3 9" id="KW-0813">Transport</keyword>
<evidence type="ECO:0000259" key="11">
    <source>
        <dbReference type="PROSITE" id="PS50850"/>
    </source>
</evidence>
<name>A0A854QDV5_CRYNE</name>
<dbReference type="Gene3D" id="1.20.1250.20">
    <property type="entry name" value="MFS general substrate transporter like domains"/>
    <property type="match status" value="1"/>
</dbReference>
<dbReference type="InterPro" id="IPR005829">
    <property type="entry name" value="Sugar_transporter_CS"/>
</dbReference>
<dbReference type="PANTHER" id="PTHR48020:SF12">
    <property type="entry name" value="PROTON MYO-INOSITOL COTRANSPORTER"/>
    <property type="match status" value="1"/>
</dbReference>
<comment type="subcellular location">
    <subcellularLocation>
        <location evidence="1">Cell membrane</location>
        <topology evidence="1">Multi-pass membrane protein</topology>
    </subcellularLocation>
</comment>
<dbReference type="FunFam" id="1.20.1250.20:FF:000073">
    <property type="entry name" value="MFS myo-inositol transporter, putative"/>
    <property type="match status" value="1"/>
</dbReference>
<dbReference type="InterPro" id="IPR050814">
    <property type="entry name" value="Myo-inositol_Transporter"/>
</dbReference>